<dbReference type="Pfam" id="PF01494">
    <property type="entry name" value="FAD_binding_3"/>
    <property type="match status" value="1"/>
</dbReference>
<dbReference type="EMBL" id="PUJV01000010">
    <property type="protein sequence ID" value="NHB96898.1"/>
    <property type="molecule type" value="Genomic_DNA"/>
</dbReference>
<dbReference type="InterPro" id="IPR036188">
    <property type="entry name" value="FAD/NAD-bd_sf"/>
</dbReference>
<dbReference type="SUPFAM" id="SSF51905">
    <property type="entry name" value="FAD/NAD(P)-binding domain"/>
    <property type="match status" value="1"/>
</dbReference>
<keyword evidence="2" id="KW-0503">Monooxygenase</keyword>
<dbReference type="Proteomes" id="UP000547931">
    <property type="component" value="Unassembled WGS sequence"/>
</dbReference>
<keyword evidence="5" id="KW-1185">Reference proteome</keyword>
<organism evidence="4 5">
    <name type="scientific">Photorhabdus stackebrandtii</name>
    <dbReference type="NCBI Taxonomy" id="1123042"/>
    <lineage>
        <taxon>Bacteria</taxon>
        <taxon>Pseudomonadati</taxon>
        <taxon>Pseudomonadota</taxon>
        <taxon>Gammaproteobacteria</taxon>
        <taxon>Enterobacterales</taxon>
        <taxon>Morganellaceae</taxon>
        <taxon>Photorhabdus</taxon>
    </lineage>
</organism>
<sequence>MNKPLKVIIIGAGIGGLTTAVTLQHIGCTVEIYEQAPELRTRGSGLSVMSNASVALGTLGINLNLEHFGAPAKTFEIRTAGNRLLRKLPLAEVSAENGAASVCISRKALQQALLQQLPGIEVKTSAKAVEIHQSATDVSVKFANGHEIQGDILIGADGIYSTVRNLIHGSEPTRTADYICWLAITRYRHQQITPGYIVHYWGAGKRIGLIDIGGEEIYWWGTANMKDKQARTWQGTNQDVAGFYQGWPNIVSDIILKTPSTDIIAVPAQDRPFSPHWGKGRITLLGDAAHPMLASLGQGAGMAMEDAAVLAHAIMQKADPIAALRFYEKTRIPRTEMLVNASRSMSDIEQEERFFPRLKRDLALRLAPESTLKQNIKNSLIFPMVYVTNPR</sequence>
<comment type="caution">
    <text evidence="4">The sequence shown here is derived from an EMBL/GenBank/DDBJ whole genome shotgun (WGS) entry which is preliminary data.</text>
</comment>
<gene>
    <name evidence="4" type="ORF">C5470_10950</name>
</gene>
<dbReference type="InterPro" id="IPR050493">
    <property type="entry name" value="FAD-dep_Monooxygenase_BioMet"/>
</dbReference>
<proteinExistence type="predicted"/>
<evidence type="ECO:0000313" key="4">
    <source>
        <dbReference type="EMBL" id="NHB96898.1"/>
    </source>
</evidence>
<dbReference type="GO" id="GO:0004497">
    <property type="term" value="F:monooxygenase activity"/>
    <property type="evidence" value="ECO:0007669"/>
    <property type="project" value="UniProtKB-KW"/>
</dbReference>
<dbReference type="AlphaFoldDB" id="A0A7X5QM62"/>
<evidence type="ECO:0000256" key="1">
    <source>
        <dbReference type="ARBA" id="ARBA00023002"/>
    </source>
</evidence>
<evidence type="ECO:0000256" key="2">
    <source>
        <dbReference type="ARBA" id="ARBA00023033"/>
    </source>
</evidence>
<evidence type="ECO:0000259" key="3">
    <source>
        <dbReference type="Pfam" id="PF01494"/>
    </source>
</evidence>
<dbReference type="PANTHER" id="PTHR13789:SF309">
    <property type="entry name" value="PUTATIVE (AFU_ORTHOLOGUE AFUA_6G14510)-RELATED"/>
    <property type="match status" value="1"/>
</dbReference>
<reference evidence="4 5" key="1">
    <citation type="submission" date="2018-02" db="EMBL/GenBank/DDBJ databases">
        <authorList>
            <person name="Machado R.A."/>
        </authorList>
    </citation>
    <scope>NUCLEOTIDE SEQUENCE [LARGE SCALE GENOMIC DNA]</scope>
    <source>
        <strain evidence="4 5">DSM 23271</strain>
    </source>
</reference>
<dbReference type="RefSeq" id="WP_166288711.1">
    <property type="nucleotide sequence ID" value="NZ_CAWPIE010000010.1"/>
</dbReference>
<keyword evidence="1" id="KW-0560">Oxidoreductase</keyword>
<feature type="domain" description="FAD-binding" evidence="3">
    <location>
        <begin position="6"/>
        <end position="340"/>
    </location>
</feature>
<dbReference type="PRINTS" id="PR00420">
    <property type="entry name" value="RNGMNOXGNASE"/>
</dbReference>
<protein>
    <submittedName>
        <fullName evidence="4">Aromatic ring hydroxylase</fullName>
    </submittedName>
</protein>
<dbReference type="GO" id="GO:0071949">
    <property type="term" value="F:FAD binding"/>
    <property type="evidence" value="ECO:0007669"/>
    <property type="project" value="InterPro"/>
</dbReference>
<dbReference type="PANTHER" id="PTHR13789">
    <property type="entry name" value="MONOOXYGENASE"/>
    <property type="match status" value="1"/>
</dbReference>
<name>A0A7X5QM62_9GAMM</name>
<accession>A0A7X5QM62</accession>
<dbReference type="Gene3D" id="3.50.50.60">
    <property type="entry name" value="FAD/NAD(P)-binding domain"/>
    <property type="match status" value="1"/>
</dbReference>
<dbReference type="InterPro" id="IPR002938">
    <property type="entry name" value="FAD-bd"/>
</dbReference>
<evidence type="ECO:0000313" key="5">
    <source>
        <dbReference type="Proteomes" id="UP000547931"/>
    </source>
</evidence>